<reference evidence="10" key="1">
    <citation type="submission" date="2025-08" db="UniProtKB">
        <authorList>
            <consortium name="RefSeq"/>
        </authorList>
    </citation>
    <scope>IDENTIFICATION</scope>
    <source>
        <tissue evidence="10">Whole body</tissue>
    </source>
</reference>
<sequence length="83" mass="9167">MARAAVILVLIVAIAYASAYPQQLEESQQCGPNEEFKTCGTPCEPKCGQETQKICTLRCMIGCQCKEGYVRNSENKCVLTRDC</sequence>
<name>A0AAJ7JCG2_9HYME</name>
<keyword evidence="5" id="KW-0722">Serine protease inhibitor</keyword>
<organism evidence="9 10">
    <name type="scientific">Ceratina calcarata</name>
    <dbReference type="NCBI Taxonomy" id="156304"/>
    <lineage>
        <taxon>Eukaryota</taxon>
        <taxon>Metazoa</taxon>
        <taxon>Ecdysozoa</taxon>
        <taxon>Arthropoda</taxon>
        <taxon>Hexapoda</taxon>
        <taxon>Insecta</taxon>
        <taxon>Pterygota</taxon>
        <taxon>Neoptera</taxon>
        <taxon>Endopterygota</taxon>
        <taxon>Hymenoptera</taxon>
        <taxon>Apocrita</taxon>
        <taxon>Aculeata</taxon>
        <taxon>Apoidea</taxon>
        <taxon>Anthophila</taxon>
        <taxon>Apidae</taxon>
        <taxon>Ceratina</taxon>
        <taxon>Zadontomerus</taxon>
    </lineage>
</organism>
<dbReference type="Gene3D" id="2.10.25.10">
    <property type="entry name" value="Laminin"/>
    <property type="match status" value="1"/>
</dbReference>
<evidence type="ECO:0000313" key="9">
    <source>
        <dbReference type="Proteomes" id="UP000694925"/>
    </source>
</evidence>
<dbReference type="RefSeq" id="XP_017889422.1">
    <property type="nucleotide sequence ID" value="XM_018033933.2"/>
</dbReference>
<proteinExistence type="inferred from homology"/>
<keyword evidence="3" id="KW-0964">Secreted</keyword>
<dbReference type="Pfam" id="PF01826">
    <property type="entry name" value="TIL"/>
    <property type="match status" value="1"/>
</dbReference>
<evidence type="ECO:0000256" key="2">
    <source>
        <dbReference type="ARBA" id="ARBA00007611"/>
    </source>
</evidence>
<accession>A0AAJ7JCG2</accession>
<feature type="chain" id="PRO_5042562434" evidence="7">
    <location>
        <begin position="20"/>
        <end position="83"/>
    </location>
</feature>
<gene>
    <name evidence="10" type="primary">LOC108630581</name>
</gene>
<dbReference type="GeneID" id="108630581"/>
<evidence type="ECO:0000256" key="3">
    <source>
        <dbReference type="ARBA" id="ARBA00022525"/>
    </source>
</evidence>
<feature type="domain" description="TIL" evidence="8">
    <location>
        <begin position="30"/>
        <end position="83"/>
    </location>
</feature>
<evidence type="ECO:0000256" key="5">
    <source>
        <dbReference type="ARBA" id="ARBA00022900"/>
    </source>
</evidence>
<dbReference type="Proteomes" id="UP000694925">
    <property type="component" value="Unplaced"/>
</dbReference>
<evidence type="ECO:0000259" key="8">
    <source>
        <dbReference type="Pfam" id="PF01826"/>
    </source>
</evidence>
<evidence type="ECO:0000256" key="6">
    <source>
        <dbReference type="ARBA" id="ARBA00023157"/>
    </source>
</evidence>
<dbReference type="PANTHER" id="PTHR23259">
    <property type="entry name" value="RIDDLE"/>
    <property type="match status" value="1"/>
</dbReference>
<evidence type="ECO:0000256" key="7">
    <source>
        <dbReference type="SAM" id="SignalP"/>
    </source>
</evidence>
<keyword evidence="9" id="KW-1185">Reference proteome</keyword>
<dbReference type="CDD" id="cd19941">
    <property type="entry name" value="TIL"/>
    <property type="match status" value="1"/>
</dbReference>
<keyword evidence="6" id="KW-1015">Disulfide bond</keyword>
<protein>
    <submittedName>
        <fullName evidence="10">Chymotrypsin inhibitor-like</fullName>
    </submittedName>
</protein>
<dbReference type="InterPro" id="IPR002919">
    <property type="entry name" value="TIL_dom"/>
</dbReference>
<dbReference type="KEGG" id="ccal:108630581"/>
<dbReference type="GO" id="GO:0004867">
    <property type="term" value="F:serine-type endopeptidase inhibitor activity"/>
    <property type="evidence" value="ECO:0007669"/>
    <property type="project" value="UniProtKB-KW"/>
</dbReference>
<feature type="signal peptide" evidence="7">
    <location>
        <begin position="1"/>
        <end position="19"/>
    </location>
</feature>
<evidence type="ECO:0000313" key="10">
    <source>
        <dbReference type="RefSeq" id="XP_017889422.1"/>
    </source>
</evidence>
<dbReference type="SUPFAM" id="SSF57567">
    <property type="entry name" value="Serine protease inhibitors"/>
    <property type="match status" value="1"/>
</dbReference>
<dbReference type="InterPro" id="IPR036084">
    <property type="entry name" value="Ser_inhib-like_sf"/>
</dbReference>
<comment type="subcellular location">
    <subcellularLocation>
        <location evidence="1">Secreted</location>
    </subcellularLocation>
</comment>
<dbReference type="AlphaFoldDB" id="A0AAJ7JCG2"/>
<dbReference type="InterPro" id="IPR051368">
    <property type="entry name" value="SerProtInhib-TIL_Domain"/>
</dbReference>
<keyword evidence="4" id="KW-0646">Protease inhibitor</keyword>
<evidence type="ECO:0000256" key="1">
    <source>
        <dbReference type="ARBA" id="ARBA00004613"/>
    </source>
</evidence>
<keyword evidence="7" id="KW-0732">Signal</keyword>
<dbReference type="GO" id="GO:0005576">
    <property type="term" value="C:extracellular region"/>
    <property type="evidence" value="ECO:0007669"/>
    <property type="project" value="UniProtKB-SubCell"/>
</dbReference>
<evidence type="ECO:0000256" key="4">
    <source>
        <dbReference type="ARBA" id="ARBA00022690"/>
    </source>
</evidence>
<dbReference type="PANTHER" id="PTHR23259:SF70">
    <property type="entry name" value="ACCESSORY GLAND PROTEIN ACP62F-RELATED"/>
    <property type="match status" value="1"/>
</dbReference>
<comment type="similarity">
    <text evidence="2">Belongs to the serine protease inhibitor-like (TIL domain-containing) family.</text>
</comment>